<evidence type="ECO:0000256" key="2">
    <source>
        <dbReference type="ARBA" id="ARBA00006896"/>
    </source>
</evidence>
<proteinExistence type="inferred from homology"/>
<dbReference type="AlphaFoldDB" id="A0A6B1D7X5"/>
<keyword evidence="4" id="KW-0694">RNA-binding</keyword>
<comment type="function">
    <text evidence="1">This subunit may be involved in monitoring complementarity of crRNA and target RNA.</text>
</comment>
<reference evidence="7" key="1">
    <citation type="submission" date="2019-09" db="EMBL/GenBank/DDBJ databases">
        <title>Characterisation of the sponge microbiome using genome-centric metagenomics.</title>
        <authorList>
            <person name="Engelberts J.P."/>
            <person name="Robbins S.J."/>
            <person name="De Goeij J.M."/>
            <person name="Aranda M."/>
            <person name="Bell S.C."/>
            <person name="Webster N.S."/>
        </authorList>
    </citation>
    <scope>NUCLEOTIDE SEQUENCE</scope>
    <source>
        <strain evidence="7">SB0661_bin_32</strain>
    </source>
</reference>
<evidence type="ECO:0000256" key="5">
    <source>
        <dbReference type="ARBA" id="ARBA00023118"/>
    </source>
</evidence>
<dbReference type="GO" id="GO:0003723">
    <property type="term" value="F:RNA binding"/>
    <property type="evidence" value="ECO:0007669"/>
    <property type="project" value="UniProtKB-KW"/>
</dbReference>
<keyword evidence="5" id="KW-0051">Antiviral defense</keyword>
<protein>
    <recommendedName>
        <fullName evidence="3">CRISPR system Cms protein Csm2</fullName>
    </recommendedName>
    <alternativeName>
        <fullName evidence="6">CRISPR type III A-associated protein Csm2</fullName>
    </alternativeName>
</protein>
<dbReference type="CDD" id="cd09647">
    <property type="entry name" value="Csm2_III-A"/>
    <property type="match status" value="1"/>
</dbReference>
<sequence length="139" mass="15514">MAKISESDLKAMITKSDPASAKLLVDHAKDLGRQLKNANLTTSQIRAIFGEVRQIQAQLSIGEQERERALRKLILLKPKMAYRARRERGRGVEELTSVLDPAIDLIVGGSDQEIQGQHFQRFVDFFEAILAYHKAAGGN</sequence>
<evidence type="ECO:0000256" key="1">
    <source>
        <dbReference type="ARBA" id="ARBA00003640"/>
    </source>
</evidence>
<evidence type="ECO:0000256" key="4">
    <source>
        <dbReference type="ARBA" id="ARBA00022884"/>
    </source>
</evidence>
<evidence type="ECO:0000256" key="6">
    <source>
        <dbReference type="ARBA" id="ARBA00031723"/>
    </source>
</evidence>
<dbReference type="GO" id="GO:0051607">
    <property type="term" value="P:defense response to virus"/>
    <property type="evidence" value="ECO:0007669"/>
    <property type="project" value="UniProtKB-KW"/>
</dbReference>
<comment type="caution">
    <text evidence="7">The sequence shown here is derived from an EMBL/GenBank/DDBJ whole genome shotgun (WGS) entry which is preliminary data.</text>
</comment>
<name>A0A6B1D7X5_9CHLR</name>
<comment type="similarity">
    <text evidence="2">Belongs to the CRISPR-associated Csm2 family.</text>
</comment>
<evidence type="ECO:0000256" key="3">
    <source>
        <dbReference type="ARBA" id="ARBA00016118"/>
    </source>
</evidence>
<dbReference type="EMBL" id="VXMH01000062">
    <property type="protein sequence ID" value="MYC95649.1"/>
    <property type="molecule type" value="Genomic_DNA"/>
</dbReference>
<dbReference type="Pfam" id="PF03750">
    <property type="entry name" value="Csm2_III-A"/>
    <property type="match status" value="1"/>
</dbReference>
<accession>A0A6B1D7X5</accession>
<evidence type="ECO:0000313" key="7">
    <source>
        <dbReference type="EMBL" id="MYC95649.1"/>
    </source>
</evidence>
<dbReference type="InterPro" id="IPR010149">
    <property type="entry name" value="CRISPR-assoc_prot_Csm2_III-A"/>
</dbReference>
<dbReference type="NCBIfam" id="TIGR01870">
    <property type="entry name" value="cas_TM1810_Csm2"/>
    <property type="match status" value="1"/>
</dbReference>
<gene>
    <name evidence="7" type="primary">csm2</name>
    <name evidence="7" type="ORF">F4X14_11825</name>
</gene>
<organism evidence="7">
    <name type="scientific">Caldilineaceae bacterium SB0661_bin_32</name>
    <dbReference type="NCBI Taxonomy" id="2605255"/>
    <lineage>
        <taxon>Bacteria</taxon>
        <taxon>Bacillati</taxon>
        <taxon>Chloroflexota</taxon>
        <taxon>Caldilineae</taxon>
        <taxon>Caldilineales</taxon>
        <taxon>Caldilineaceae</taxon>
    </lineage>
</organism>